<dbReference type="EMBL" id="BAABIC010000015">
    <property type="protein sequence ID" value="GAA4700288.1"/>
    <property type="molecule type" value="Genomic_DNA"/>
</dbReference>
<dbReference type="SUPFAM" id="SSF55961">
    <property type="entry name" value="Bet v1-like"/>
    <property type="match status" value="1"/>
</dbReference>
<proteinExistence type="predicted"/>
<name>A0ABP8X729_9PSEU</name>
<evidence type="ECO:0000313" key="2">
    <source>
        <dbReference type="Proteomes" id="UP001500325"/>
    </source>
</evidence>
<reference evidence="2" key="1">
    <citation type="journal article" date="2019" name="Int. J. Syst. Evol. Microbiol.">
        <title>The Global Catalogue of Microorganisms (GCM) 10K type strain sequencing project: providing services to taxonomists for standard genome sequencing and annotation.</title>
        <authorList>
            <consortium name="The Broad Institute Genomics Platform"/>
            <consortium name="The Broad Institute Genome Sequencing Center for Infectious Disease"/>
            <person name="Wu L."/>
            <person name="Ma J."/>
        </authorList>
    </citation>
    <scope>NUCLEOTIDE SEQUENCE [LARGE SCALE GENOMIC DNA]</scope>
    <source>
        <strain evidence="2">JCM 18055</strain>
    </source>
</reference>
<comment type="caution">
    <text evidence="1">The sequence shown here is derived from an EMBL/GenBank/DDBJ whole genome shotgun (WGS) entry which is preliminary data.</text>
</comment>
<protein>
    <recommendedName>
        <fullName evidence="3">Polyketide cyclase / dehydrase and lipid transport</fullName>
    </recommendedName>
</protein>
<dbReference type="InterPro" id="IPR019587">
    <property type="entry name" value="Polyketide_cyclase/dehydratase"/>
</dbReference>
<dbReference type="Gene3D" id="3.30.530.20">
    <property type="match status" value="1"/>
</dbReference>
<accession>A0ABP8X729</accession>
<keyword evidence="2" id="KW-1185">Reference proteome</keyword>
<dbReference type="Proteomes" id="UP001500325">
    <property type="component" value="Unassembled WGS sequence"/>
</dbReference>
<gene>
    <name evidence="1" type="ORF">GCM10023215_43750</name>
</gene>
<evidence type="ECO:0000313" key="1">
    <source>
        <dbReference type="EMBL" id="GAA4700288.1"/>
    </source>
</evidence>
<sequence>MRQPRLPPAVWTVTHVDPGRSFTWSSHAPGLRSTAEHEIRRAAGGCTLVLRFAQTGLLAGPVWRLMVRTVRRYVDLEAEGLKRRAETPGE</sequence>
<evidence type="ECO:0008006" key="3">
    <source>
        <dbReference type="Google" id="ProtNLM"/>
    </source>
</evidence>
<organism evidence="1 2">
    <name type="scientific">Pseudonocardia yuanmonensis</name>
    <dbReference type="NCBI Taxonomy" id="1095914"/>
    <lineage>
        <taxon>Bacteria</taxon>
        <taxon>Bacillati</taxon>
        <taxon>Actinomycetota</taxon>
        <taxon>Actinomycetes</taxon>
        <taxon>Pseudonocardiales</taxon>
        <taxon>Pseudonocardiaceae</taxon>
        <taxon>Pseudonocardia</taxon>
    </lineage>
</organism>
<dbReference type="InterPro" id="IPR023393">
    <property type="entry name" value="START-like_dom_sf"/>
</dbReference>
<dbReference type="RefSeq" id="WP_345382586.1">
    <property type="nucleotide sequence ID" value="NZ_BAABIC010000015.1"/>
</dbReference>
<dbReference type="Pfam" id="PF10604">
    <property type="entry name" value="Polyketide_cyc2"/>
    <property type="match status" value="1"/>
</dbReference>